<dbReference type="FunFam" id="3.50.50.60:FF:000115">
    <property type="entry name" value="Salicylate hydroxylase, putative"/>
    <property type="match status" value="1"/>
</dbReference>
<dbReference type="AlphaFoldDB" id="A0A2H3JXW7"/>
<dbReference type="InterPro" id="IPR050493">
    <property type="entry name" value="FAD-dep_Monooxygenase_BioMet"/>
</dbReference>
<organism evidence="8 9">
    <name type="scientific">Wolfiporia cocos (strain MD-104)</name>
    <name type="common">Brown rot fungus</name>
    <dbReference type="NCBI Taxonomy" id="742152"/>
    <lineage>
        <taxon>Eukaryota</taxon>
        <taxon>Fungi</taxon>
        <taxon>Dikarya</taxon>
        <taxon>Basidiomycota</taxon>
        <taxon>Agaricomycotina</taxon>
        <taxon>Agaricomycetes</taxon>
        <taxon>Polyporales</taxon>
        <taxon>Phaeolaceae</taxon>
        <taxon>Wolfiporia</taxon>
    </lineage>
</organism>
<dbReference type="InterPro" id="IPR036188">
    <property type="entry name" value="FAD/NAD-bd_sf"/>
</dbReference>
<sequence>MSEYRKAPLQLHVLIIGCGIGGLSAAHCISRAGHRVTLFETASAIREVGAGMQLSSNVTRLLLRWGLGDTLAPLAVEPEASVICRYDTGERIGYMRVGRYLDPGTEPFWQVHRADLHGALHRLVEPHVTIRLSSTIVSIDPNAPSVTLASGEVIKGDLVIGADGIKGVTQQVVLGRVNEARATGDAMYRALIPMELLVADPDLRPLVEQPGLTIWMGPERHVVGYNIRANELYNLAMIHPDDDSVESWTAPGDVNVMRTQFGDFEPRIQKLLSLVESTLKWRLMDRLPLPTWVHRSGRVALLGDACHPMLPYRAQGAAMAIEDAAVLGILLSHVSSVSQLPNLLRAYESVRLPRASQTQTWSTANQNYSHLPDGPEQEARDAALRKVAEKELAAAERMRNGECVPVVWHDRNMEEQYKFDAEADAERWWQQAHESLEVIDS</sequence>
<dbReference type="PRINTS" id="PR00420">
    <property type="entry name" value="RNGMNOXGNASE"/>
</dbReference>
<dbReference type="PANTHER" id="PTHR13789:SF147">
    <property type="entry name" value="PUTATIVE (AFU_ORTHOLOGUE AFUA_2G01950)-RELATED"/>
    <property type="match status" value="1"/>
</dbReference>
<dbReference type="STRING" id="742152.A0A2H3JXW7"/>
<keyword evidence="5" id="KW-0503">Monooxygenase</keyword>
<evidence type="ECO:0000313" key="9">
    <source>
        <dbReference type="Proteomes" id="UP000218811"/>
    </source>
</evidence>
<dbReference type="Proteomes" id="UP000218811">
    <property type="component" value="Unassembled WGS sequence"/>
</dbReference>
<dbReference type="SUPFAM" id="SSF54373">
    <property type="entry name" value="FAD-linked reductases, C-terminal domain"/>
    <property type="match status" value="1"/>
</dbReference>
<evidence type="ECO:0000256" key="1">
    <source>
        <dbReference type="ARBA" id="ARBA00007992"/>
    </source>
</evidence>
<evidence type="ECO:0000256" key="2">
    <source>
        <dbReference type="ARBA" id="ARBA00022630"/>
    </source>
</evidence>
<evidence type="ECO:0000313" key="8">
    <source>
        <dbReference type="EMBL" id="PCH42698.1"/>
    </source>
</evidence>
<dbReference type="OrthoDB" id="9993796at2759"/>
<keyword evidence="2" id="KW-0285">Flavoprotein</keyword>
<dbReference type="EMBL" id="KB468124">
    <property type="protein sequence ID" value="PCH42698.1"/>
    <property type="molecule type" value="Genomic_DNA"/>
</dbReference>
<evidence type="ECO:0000256" key="3">
    <source>
        <dbReference type="ARBA" id="ARBA00022827"/>
    </source>
</evidence>
<dbReference type="GO" id="GO:0071949">
    <property type="term" value="F:FAD binding"/>
    <property type="evidence" value="ECO:0007669"/>
    <property type="project" value="InterPro"/>
</dbReference>
<keyword evidence="3" id="KW-0274">FAD</keyword>
<dbReference type="GO" id="GO:0004497">
    <property type="term" value="F:monooxygenase activity"/>
    <property type="evidence" value="ECO:0007669"/>
    <property type="project" value="UniProtKB-KW"/>
</dbReference>
<keyword evidence="4" id="KW-0560">Oxidoreductase</keyword>
<dbReference type="PANTHER" id="PTHR13789">
    <property type="entry name" value="MONOOXYGENASE"/>
    <property type="match status" value="1"/>
</dbReference>
<protein>
    <submittedName>
        <fullName evidence="8">FAD/NAD(P)-binding domain-containing protein</fullName>
    </submittedName>
</protein>
<name>A0A2H3JXW7_WOLCO</name>
<dbReference type="PROSITE" id="PS51257">
    <property type="entry name" value="PROKAR_LIPOPROTEIN"/>
    <property type="match status" value="1"/>
</dbReference>
<accession>A0A2H3JXW7</accession>
<proteinExistence type="inferred from homology"/>
<gene>
    <name evidence="8" type="ORF">WOLCODRAFT_138034</name>
</gene>
<comment type="similarity">
    <text evidence="1">Belongs to the paxM FAD-dependent monooxygenase family.</text>
</comment>
<dbReference type="OMA" id="EEVAVPW"/>
<feature type="domain" description="FAD-binding" evidence="7">
    <location>
        <begin position="11"/>
        <end position="361"/>
    </location>
</feature>
<keyword evidence="9" id="KW-1185">Reference proteome</keyword>
<dbReference type="Gene3D" id="3.50.50.60">
    <property type="entry name" value="FAD/NAD(P)-binding domain"/>
    <property type="match status" value="1"/>
</dbReference>
<reference evidence="8 9" key="1">
    <citation type="journal article" date="2012" name="Science">
        <title>The Paleozoic origin of enzymatic lignin decomposition reconstructed from 31 fungal genomes.</title>
        <authorList>
            <person name="Floudas D."/>
            <person name="Binder M."/>
            <person name="Riley R."/>
            <person name="Barry K."/>
            <person name="Blanchette R.A."/>
            <person name="Henrissat B."/>
            <person name="Martinez A.T."/>
            <person name="Otillar R."/>
            <person name="Spatafora J.W."/>
            <person name="Yadav J.S."/>
            <person name="Aerts A."/>
            <person name="Benoit I."/>
            <person name="Boyd A."/>
            <person name="Carlson A."/>
            <person name="Copeland A."/>
            <person name="Coutinho P.M."/>
            <person name="de Vries R.P."/>
            <person name="Ferreira P."/>
            <person name="Findley K."/>
            <person name="Foster B."/>
            <person name="Gaskell J."/>
            <person name="Glotzer D."/>
            <person name="Gorecki P."/>
            <person name="Heitman J."/>
            <person name="Hesse C."/>
            <person name="Hori C."/>
            <person name="Igarashi K."/>
            <person name="Jurgens J.A."/>
            <person name="Kallen N."/>
            <person name="Kersten P."/>
            <person name="Kohler A."/>
            <person name="Kuees U."/>
            <person name="Kumar T.K.A."/>
            <person name="Kuo A."/>
            <person name="LaButti K."/>
            <person name="Larrondo L.F."/>
            <person name="Lindquist E."/>
            <person name="Ling A."/>
            <person name="Lombard V."/>
            <person name="Lucas S."/>
            <person name="Lundell T."/>
            <person name="Martin R."/>
            <person name="McLaughlin D.J."/>
            <person name="Morgenstern I."/>
            <person name="Morin E."/>
            <person name="Murat C."/>
            <person name="Nagy L.G."/>
            <person name="Nolan M."/>
            <person name="Ohm R.A."/>
            <person name="Patyshakuliyeva A."/>
            <person name="Rokas A."/>
            <person name="Ruiz-Duenas F.J."/>
            <person name="Sabat G."/>
            <person name="Salamov A."/>
            <person name="Samejima M."/>
            <person name="Schmutz J."/>
            <person name="Slot J.C."/>
            <person name="St John F."/>
            <person name="Stenlid J."/>
            <person name="Sun H."/>
            <person name="Sun S."/>
            <person name="Syed K."/>
            <person name="Tsang A."/>
            <person name="Wiebenga A."/>
            <person name="Young D."/>
            <person name="Pisabarro A."/>
            <person name="Eastwood D.C."/>
            <person name="Martin F."/>
            <person name="Cullen D."/>
            <person name="Grigoriev I.V."/>
            <person name="Hibbett D.S."/>
        </authorList>
    </citation>
    <scope>NUCLEOTIDE SEQUENCE [LARGE SCALE GENOMIC DNA]</scope>
    <source>
        <strain evidence="8 9">MD-104</strain>
    </source>
</reference>
<evidence type="ECO:0000256" key="6">
    <source>
        <dbReference type="SAM" id="MobiDB-lite"/>
    </source>
</evidence>
<feature type="compositionally biased region" description="Polar residues" evidence="6">
    <location>
        <begin position="358"/>
        <end position="369"/>
    </location>
</feature>
<evidence type="ECO:0000259" key="7">
    <source>
        <dbReference type="Pfam" id="PF01494"/>
    </source>
</evidence>
<dbReference type="SUPFAM" id="SSF51905">
    <property type="entry name" value="FAD/NAD(P)-binding domain"/>
    <property type="match status" value="1"/>
</dbReference>
<feature type="region of interest" description="Disordered" evidence="6">
    <location>
        <begin position="358"/>
        <end position="377"/>
    </location>
</feature>
<dbReference type="InterPro" id="IPR002938">
    <property type="entry name" value="FAD-bd"/>
</dbReference>
<dbReference type="Pfam" id="PF01494">
    <property type="entry name" value="FAD_binding_3"/>
    <property type="match status" value="1"/>
</dbReference>
<evidence type="ECO:0000256" key="4">
    <source>
        <dbReference type="ARBA" id="ARBA00023002"/>
    </source>
</evidence>
<evidence type="ECO:0000256" key="5">
    <source>
        <dbReference type="ARBA" id="ARBA00023033"/>
    </source>
</evidence>